<name>A0ABQ6CM43_9HYPH</name>
<evidence type="ECO:0000256" key="2">
    <source>
        <dbReference type="SAM" id="SignalP"/>
    </source>
</evidence>
<proteinExistence type="predicted"/>
<feature type="compositionally biased region" description="Pro residues" evidence="1">
    <location>
        <begin position="119"/>
        <end position="132"/>
    </location>
</feature>
<dbReference type="Proteomes" id="UP001156882">
    <property type="component" value="Unassembled WGS sequence"/>
</dbReference>
<evidence type="ECO:0000313" key="4">
    <source>
        <dbReference type="EMBL" id="GLS21422.1"/>
    </source>
</evidence>
<evidence type="ECO:0000313" key="5">
    <source>
        <dbReference type="Proteomes" id="UP001156882"/>
    </source>
</evidence>
<dbReference type="InterPro" id="IPR011033">
    <property type="entry name" value="PRC_barrel-like_sf"/>
</dbReference>
<comment type="caution">
    <text evidence="4">The sequence shown here is derived from an EMBL/GenBank/DDBJ whole genome shotgun (WGS) entry which is preliminary data.</text>
</comment>
<dbReference type="InterPro" id="IPR027275">
    <property type="entry name" value="PRC-brl_dom"/>
</dbReference>
<dbReference type="RefSeq" id="WP_284314462.1">
    <property type="nucleotide sequence ID" value="NZ_BSPC01000048.1"/>
</dbReference>
<feature type="region of interest" description="Disordered" evidence="1">
    <location>
        <begin position="119"/>
        <end position="151"/>
    </location>
</feature>
<feature type="chain" id="PRO_5046652211" description="PRC-barrel domain-containing protein" evidence="2">
    <location>
        <begin position="25"/>
        <end position="185"/>
    </location>
</feature>
<dbReference type="PANTHER" id="PTHR36505:SF1">
    <property type="entry name" value="BLR1072 PROTEIN"/>
    <property type="match status" value="1"/>
</dbReference>
<keyword evidence="5" id="KW-1185">Reference proteome</keyword>
<evidence type="ECO:0000256" key="1">
    <source>
        <dbReference type="SAM" id="MobiDB-lite"/>
    </source>
</evidence>
<gene>
    <name evidence="4" type="ORF">GCM10007874_44390</name>
</gene>
<keyword evidence="2" id="KW-0732">Signal</keyword>
<evidence type="ECO:0000259" key="3">
    <source>
        <dbReference type="Pfam" id="PF05239"/>
    </source>
</evidence>
<dbReference type="EMBL" id="BSPC01000048">
    <property type="protein sequence ID" value="GLS21422.1"/>
    <property type="molecule type" value="Genomic_DNA"/>
</dbReference>
<dbReference type="Gene3D" id="2.30.30.240">
    <property type="entry name" value="PRC-barrel domain"/>
    <property type="match status" value="1"/>
</dbReference>
<feature type="domain" description="PRC-barrel" evidence="3">
    <location>
        <begin position="54"/>
        <end position="117"/>
    </location>
</feature>
<dbReference type="SUPFAM" id="SSF50346">
    <property type="entry name" value="PRC-barrel domain"/>
    <property type="match status" value="1"/>
</dbReference>
<accession>A0ABQ6CM43</accession>
<dbReference type="Pfam" id="PF05239">
    <property type="entry name" value="PRC"/>
    <property type="match status" value="1"/>
</dbReference>
<dbReference type="PANTHER" id="PTHR36505">
    <property type="entry name" value="BLR1072 PROTEIN"/>
    <property type="match status" value="1"/>
</dbReference>
<reference evidence="5" key="1">
    <citation type="journal article" date="2019" name="Int. J. Syst. Evol. Microbiol.">
        <title>The Global Catalogue of Microorganisms (GCM) 10K type strain sequencing project: providing services to taxonomists for standard genome sequencing and annotation.</title>
        <authorList>
            <consortium name="The Broad Institute Genomics Platform"/>
            <consortium name="The Broad Institute Genome Sequencing Center for Infectious Disease"/>
            <person name="Wu L."/>
            <person name="Ma J."/>
        </authorList>
    </citation>
    <scope>NUCLEOTIDE SEQUENCE [LARGE SCALE GENOMIC DNA]</scope>
    <source>
        <strain evidence="5">NBRC 101365</strain>
    </source>
</reference>
<protein>
    <recommendedName>
        <fullName evidence="3">PRC-barrel domain-containing protein</fullName>
    </recommendedName>
</protein>
<organism evidence="4 5">
    <name type="scientific">Labrys miyagiensis</name>
    <dbReference type="NCBI Taxonomy" id="346912"/>
    <lineage>
        <taxon>Bacteria</taxon>
        <taxon>Pseudomonadati</taxon>
        <taxon>Pseudomonadota</taxon>
        <taxon>Alphaproteobacteria</taxon>
        <taxon>Hyphomicrobiales</taxon>
        <taxon>Xanthobacteraceae</taxon>
        <taxon>Labrys</taxon>
    </lineage>
</organism>
<feature type="signal peptide" evidence="2">
    <location>
        <begin position="1"/>
        <end position="24"/>
    </location>
</feature>
<sequence length="185" mass="19117">MAHKTVTYALALATMLAVPAIAQAQQANQPQTMQQPQATAAPAAATFITKADPGQYRASELVGVKIYNPQDENIGKVNELLVDKKGSIIGVVIGVGGFLGIGQKNVALPYTAISWVDTPPPQPNPAAAPPAGPTGGAGPTTPMPAPAAALQNEVQDYPYRGLLAMTKEQLQSAPDFKFASEAASQ</sequence>